<dbReference type="EMBL" id="PKFO01000007">
    <property type="protein sequence ID" value="PVH22317.1"/>
    <property type="molecule type" value="Genomic_DNA"/>
</dbReference>
<keyword evidence="4" id="KW-1185">Reference proteome</keyword>
<dbReference type="Proteomes" id="UP000244309">
    <property type="component" value="Unassembled WGS sequence"/>
</dbReference>
<feature type="compositionally biased region" description="Basic and acidic residues" evidence="1">
    <location>
        <begin position="202"/>
        <end position="218"/>
    </location>
</feature>
<evidence type="ECO:0000256" key="1">
    <source>
        <dbReference type="SAM" id="MobiDB-lite"/>
    </source>
</evidence>
<protein>
    <recommendedName>
        <fullName evidence="2">Programmed cell death protein 2 C-terminal domain-containing protein</fullName>
    </recommendedName>
</protein>
<dbReference type="GO" id="GO:0005737">
    <property type="term" value="C:cytoplasm"/>
    <property type="evidence" value="ECO:0007669"/>
    <property type="project" value="InterPro"/>
</dbReference>
<dbReference type="RefSeq" id="XP_025343257.1">
    <property type="nucleotide sequence ID" value="XM_025488941.1"/>
</dbReference>
<proteinExistence type="predicted"/>
<organism evidence="3 4">
    <name type="scientific">Candidozyma haemuli</name>
    <dbReference type="NCBI Taxonomy" id="45357"/>
    <lineage>
        <taxon>Eukaryota</taxon>
        <taxon>Fungi</taxon>
        <taxon>Dikarya</taxon>
        <taxon>Ascomycota</taxon>
        <taxon>Saccharomycotina</taxon>
        <taxon>Pichiomycetes</taxon>
        <taxon>Metschnikowiaceae</taxon>
        <taxon>Candidozyma</taxon>
    </lineage>
</organism>
<dbReference type="GO" id="GO:0030490">
    <property type="term" value="P:maturation of SSU-rRNA"/>
    <property type="evidence" value="ECO:0007669"/>
    <property type="project" value="TreeGrafter"/>
</dbReference>
<feature type="region of interest" description="Disordered" evidence="1">
    <location>
        <begin position="270"/>
        <end position="302"/>
    </location>
</feature>
<feature type="compositionally biased region" description="Polar residues" evidence="1">
    <location>
        <begin position="167"/>
        <end position="179"/>
    </location>
</feature>
<feature type="compositionally biased region" description="Low complexity" evidence="1">
    <location>
        <begin position="187"/>
        <end position="201"/>
    </location>
</feature>
<reference evidence="3 4" key="1">
    <citation type="submission" date="2017-12" db="EMBL/GenBank/DDBJ databases">
        <title>Genome Sequence of a Multidrug-Resistant Candida haemulonii Isolate from a Patient with Chronic Leg Ulcers in Israel.</title>
        <authorList>
            <person name="Chow N.A."/>
            <person name="Gade L."/>
            <person name="Batra D."/>
            <person name="Rowe L.A."/>
            <person name="Ben-Ami R."/>
            <person name="Loparev V.N."/>
            <person name="Litvintseva A.P."/>
        </authorList>
    </citation>
    <scope>NUCLEOTIDE SEQUENCE [LARGE SCALE GENOMIC DNA]</scope>
    <source>
        <strain evidence="3 4">B11899</strain>
    </source>
</reference>
<dbReference type="STRING" id="45357.A0A2V1AW41"/>
<feature type="domain" description="Programmed cell death protein 2 C-terminal" evidence="2">
    <location>
        <begin position="312"/>
        <end position="429"/>
    </location>
</feature>
<feature type="compositionally biased region" description="Low complexity" evidence="1">
    <location>
        <begin position="221"/>
        <end position="237"/>
    </location>
</feature>
<feature type="region of interest" description="Disordered" evidence="1">
    <location>
        <begin position="159"/>
        <end position="238"/>
    </location>
</feature>
<dbReference type="Pfam" id="PF04194">
    <property type="entry name" value="PDCD2_C"/>
    <property type="match status" value="1"/>
</dbReference>
<dbReference type="PANTHER" id="PTHR47524:SF1">
    <property type="entry name" value="20S RRNA ACCUMULATION PROTEIN 4"/>
    <property type="match status" value="1"/>
</dbReference>
<accession>A0A2V1AW41</accession>
<dbReference type="VEuPathDB" id="FungiDB:CXQ85_005345"/>
<evidence type="ECO:0000313" key="4">
    <source>
        <dbReference type="Proteomes" id="UP000244309"/>
    </source>
</evidence>
<gene>
    <name evidence="3" type="ORF">CXQ85_005345</name>
</gene>
<dbReference type="AlphaFoldDB" id="A0A2V1AW41"/>
<dbReference type="PANTHER" id="PTHR47524">
    <property type="entry name" value="20S RRNA ACCUMULATION PROTEIN 4"/>
    <property type="match status" value="1"/>
</dbReference>
<evidence type="ECO:0000259" key="2">
    <source>
        <dbReference type="Pfam" id="PF04194"/>
    </source>
</evidence>
<evidence type="ECO:0000313" key="3">
    <source>
        <dbReference type="EMBL" id="PVH22317.1"/>
    </source>
</evidence>
<sequence length="443" mass="49499">MSSHDEYSSDEEDLFDSPKSDVFLGFVDIGIGEDDEYPTIEDTFIGGQPIWPHPESKPKEEDLKCDNCGSLMALLAQAYAPLDGKAYDRLIYVFACKNTARCSRKKGSIKAIRAINKDPAIAQKIYEEQQEEAQKALDEKLRLEDKKKFQIEMTKDLFDVTKPSDKGGNSFQTNDNPFKSSKPFGDSNAFNSSSPFGSSNPFEKKEQPQPEKNGKKSYAEASKTAKPPAPVKKPLSANLPEYPGYILFTEKEKLKKVTLEPELEKYKHLIETSTEEEGPSKGGKKERTLSSSSSSSAAVNSQTNQISKMLDDKFFENFTSVVNHNPTQVLRYDLDGQPILYSGKDDVAKQVSDKTIPDPAYNPSSRRRFELQLMPKAIMDLEGEGASVADILNGMSWGTIVVYTDEEDYMPSLDENHVGYVREYCGVQWEESVERAQEGATDA</sequence>
<name>A0A2V1AW41_9ASCO</name>
<comment type="caution">
    <text evidence="3">The sequence shown here is derived from an EMBL/GenBank/DDBJ whole genome shotgun (WGS) entry which is preliminary data.</text>
</comment>
<dbReference type="GeneID" id="37010674"/>
<dbReference type="InterPro" id="IPR007320">
    <property type="entry name" value="PDCD2_C"/>
</dbReference>
<dbReference type="OrthoDB" id="443682at2759"/>